<dbReference type="SUPFAM" id="SSF51215">
    <property type="entry name" value="Regulatory protein AraC"/>
    <property type="match status" value="1"/>
</dbReference>
<dbReference type="PROSITE" id="PS00041">
    <property type="entry name" value="HTH_ARAC_FAMILY_1"/>
    <property type="match status" value="1"/>
</dbReference>
<name>A0A1R1B136_PAELA</name>
<evidence type="ECO:0000256" key="1">
    <source>
        <dbReference type="ARBA" id="ARBA00023015"/>
    </source>
</evidence>
<dbReference type="InterPro" id="IPR037923">
    <property type="entry name" value="HTH-like"/>
</dbReference>
<dbReference type="InterPro" id="IPR003313">
    <property type="entry name" value="AraC-bd"/>
</dbReference>
<feature type="domain" description="HTH araC/xylS-type" evidence="4">
    <location>
        <begin position="187"/>
        <end position="285"/>
    </location>
</feature>
<dbReference type="Pfam" id="PF02311">
    <property type="entry name" value="AraC_binding"/>
    <property type="match status" value="1"/>
</dbReference>
<evidence type="ECO:0000256" key="2">
    <source>
        <dbReference type="ARBA" id="ARBA00023125"/>
    </source>
</evidence>
<dbReference type="GO" id="GO:0003700">
    <property type="term" value="F:DNA-binding transcription factor activity"/>
    <property type="evidence" value="ECO:0007669"/>
    <property type="project" value="InterPro"/>
</dbReference>
<evidence type="ECO:0000256" key="3">
    <source>
        <dbReference type="ARBA" id="ARBA00023163"/>
    </source>
</evidence>
<dbReference type="Proteomes" id="UP000187074">
    <property type="component" value="Unassembled WGS sequence"/>
</dbReference>
<comment type="caution">
    <text evidence="5">The sequence shown here is derived from an EMBL/GenBank/DDBJ whole genome shotgun (WGS) entry which is preliminary data.</text>
</comment>
<dbReference type="SMART" id="SM00342">
    <property type="entry name" value="HTH_ARAC"/>
    <property type="match status" value="1"/>
</dbReference>
<dbReference type="PROSITE" id="PS01124">
    <property type="entry name" value="HTH_ARAC_FAMILY_2"/>
    <property type="match status" value="1"/>
</dbReference>
<dbReference type="AlphaFoldDB" id="A0A1R1B136"/>
<keyword evidence="2" id="KW-0238">DNA-binding</keyword>
<evidence type="ECO:0000313" key="6">
    <source>
        <dbReference type="Proteomes" id="UP000187074"/>
    </source>
</evidence>
<dbReference type="InterPro" id="IPR018060">
    <property type="entry name" value="HTH_AraC"/>
</dbReference>
<organism evidence="5 6">
    <name type="scientific">Paenibacillus lautus</name>
    <name type="common">Bacillus lautus</name>
    <dbReference type="NCBI Taxonomy" id="1401"/>
    <lineage>
        <taxon>Bacteria</taxon>
        <taxon>Bacillati</taxon>
        <taxon>Bacillota</taxon>
        <taxon>Bacilli</taxon>
        <taxon>Bacillales</taxon>
        <taxon>Paenibacillaceae</taxon>
        <taxon>Paenibacillus</taxon>
    </lineage>
</organism>
<proteinExistence type="predicted"/>
<dbReference type="RefSeq" id="WP_076323475.1">
    <property type="nucleotide sequence ID" value="NZ_MRTF01000005.1"/>
</dbReference>
<dbReference type="Pfam" id="PF12833">
    <property type="entry name" value="HTH_18"/>
    <property type="match status" value="1"/>
</dbReference>
<dbReference type="OrthoDB" id="192171at2"/>
<dbReference type="InterPro" id="IPR009057">
    <property type="entry name" value="Homeodomain-like_sf"/>
</dbReference>
<dbReference type="SUPFAM" id="SSF46689">
    <property type="entry name" value="Homeodomain-like"/>
    <property type="match status" value="1"/>
</dbReference>
<dbReference type="STRING" id="1401.BK123_16560"/>
<dbReference type="InterPro" id="IPR020449">
    <property type="entry name" value="Tscrpt_reg_AraC-type_HTH"/>
</dbReference>
<evidence type="ECO:0000259" key="4">
    <source>
        <dbReference type="PROSITE" id="PS01124"/>
    </source>
</evidence>
<dbReference type="Gene3D" id="2.60.120.10">
    <property type="entry name" value="Jelly Rolls"/>
    <property type="match status" value="1"/>
</dbReference>
<dbReference type="InterPro" id="IPR018062">
    <property type="entry name" value="HTH_AraC-typ_CS"/>
</dbReference>
<protein>
    <recommendedName>
        <fullName evidence="4">HTH araC/xylS-type domain-containing protein</fullName>
    </recommendedName>
</protein>
<accession>A0A1R1B136</accession>
<dbReference type="PANTHER" id="PTHR43280:SF28">
    <property type="entry name" value="HTH-TYPE TRANSCRIPTIONAL ACTIVATOR RHAS"/>
    <property type="match status" value="1"/>
</dbReference>
<dbReference type="InterPro" id="IPR014710">
    <property type="entry name" value="RmlC-like_jellyroll"/>
</dbReference>
<dbReference type="Gene3D" id="1.10.10.60">
    <property type="entry name" value="Homeodomain-like"/>
    <property type="match status" value="2"/>
</dbReference>
<gene>
    <name evidence="5" type="ORF">BK123_16560</name>
</gene>
<evidence type="ECO:0000313" key="5">
    <source>
        <dbReference type="EMBL" id="OME92220.1"/>
    </source>
</evidence>
<dbReference type="PANTHER" id="PTHR43280">
    <property type="entry name" value="ARAC-FAMILY TRANSCRIPTIONAL REGULATOR"/>
    <property type="match status" value="1"/>
</dbReference>
<dbReference type="GO" id="GO:0043565">
    <property type="term" value="F:sequence-specific DNA binding"/>
    <property type="evidence" value="ECO:0007669"/>
    <property type="project" value="InterPro"/>
</dbReference>
<dbReference type="EMBL" id="MRTF01000005">
    <property type="protein sequence ID" value="OME92220.1"/>
    <property type="molecule type" value="Genomic_DNA"/>
</dbReference>
<keyword evidence="3" id="KW-0804">Transcription</keyword>
<reference evidence="5 6" key="1">
    <citation type="submission" date="2016-11" db="EMBL/GenBank/DDBJ databases">
        <title>Paenibacillus species isolates.</title>
        <authorList>
            <person name="Beno S.M."/>
        </authorList>
    </citation>
    <scope>NUCLEOTIDE SEQUENCE [LARGE SCALE GENOMIC DNA]</scope>
    <source>
        <strain evidence="5 6">FSL F4-0100</strain>
    </source>
</reference>
<dbReference type="PRINTS" id="PR00032">
    <property type="entry name" value="HTHARAC"/>
</dbReference>
<sequence length="292" mass="34110">MLVLELKVPPFPLLATVGHTLWPPGIVHARRQFDVFDIIICVSGTLYMEENGIQYEIKKGMVLVLEPGKMHRGYRPTDTNTEVYWIHFEYPLLSKPVLVDKNNWQQPLLNRTDQDTEAPPGMVYIPKFTGIDLRTVVPLLKEMIKVHSILSAYRSYELQILFGRFLIEIQSSMKKSSPQARSLLLGEKVASYLADCLEDPFDSVQMENDLHYHFDYLARCLKQYLGMSPLQYRHRLQIERAKQLLANSEIPLIQVGEQCGFRDNNYFTRLFKRQTSFTPGEYRKRYQVFRVD</sequence>
<keyword evidence="1" id="KW-0805">Transcription regulation</keyword>